<sequence length="97" mass="10839">SSLHSRRRSPPMCWPPTSLRCRPRAASRGGDPGLLHARIWPARLLQFLIWCMALRAAQGQPVHRAQRVNEMLLCRHRRGRGSVRGGQGVVGEVLNLG</sequence>
<reference evidence="1" key="3">
    <citation type="journal article" date="2017" name="Nature">
        <title>Genome sequence of the progenitor of the wheat D genome Aegilops tauschii.</title>
        <authorList>
            <person name="Luo M.C."/>
            <person name="Gu Y.Q."/>
            <person name="Puiu D."/>
            <person name="Wang H."/>
            <person name="Twardziok S.O."/>
            <person name="Deal K.R."/>
            <person name="Huo N."/>
            <person name="Zhu T."/>
            <person name="Wang L."/>
            <person name="Wang Y."/>
            <person name="McGuire P.E."/>
            <person name="Liu S."/>
            <person name="Long H."/>
            <person name="Ramasamy R.K."/>
            <person name="Rodriguez J.C."/>
            <person name="Van S.L."/>
            <person name="Yuan L."/>
            <person name="Wang Z."/>
            <person name="Xia Z."/>
            <person name="Xiao L."/>
            <person name="Anderson O.D."/>
            <person name="Ouyang S."/>
            <person name="Liang Y."/>
            <person name="Zimin A.V."/>
            <person name="Pertea G."/>
            <person name="Qi P."/>
            <person name="Bennetzen J.L."/>
            <person name="Dai X."/>
            <person name="Dawson M.W."/>
            <person name="Muller H.G."/>
            <person name="Kugler K."/>
            <person name="Rivarola-Duarte L."/>
            <person name="Spannagl M."/>
            <person name="Mayer K.F.X."/>
            <person name="Lu F.H."/>
            <person name="Bevan M.W."/>
            <person name="Leroy P."/>
            <person name="Li P."/>
            <person name="You F.M."/>
            <person name="Sun Q."/>
            <person name="Liu Z."/>
            <person name="Lyons E."/>
            <person name="Wicker T."/>
            <person name="Salzberg S.L."/>
            <person name="Devos K.M."/>
            <person name="Dvorak J."/>
        </authorList>
    </citation>
    <scope>NUCLEOTIDE SEQUENCE [LARGE SCALE GENOMIC DNA]</scope>
    <source>
        <strain evidence="1">cv. AL8/78</strain>
    </source>
</reference>
<dbReference type="Gramene" id="AET2Gv20800400.2">
    <property type="protein sequence ID" value="AET2Gv20800400.2"/>
    <property type="gene ID" value="AET2Gv20800400"/>
</dbReference>
<reference evidence="2" key="2">
    <citation type="journal article" date="2017" name="Nat. Plants">
        <title>The Aegilops tauschii genome reveals multiple impacts of transposons.</title>
        <authorList>
            <person name="Zhao G."/>
            <person name="Zou C."/>
            <person name="Li K."/>
            <person name="Wang K."/>
            <person name="Li T."/>
            <person name="Gao L."/>
            <person name="Zhang X."/>
            <person name="Wang H."/>
            <person name="Yang Z."/>
            <person name="Liu X."/>
            <person name="Jiang W."/>
            <person name="Mao L."/>
            <person name="Kong X."/>
            <person name="Jiao Y."/>
            <person name="Jia J."/>
        </authorList>
    </citation>
    <scope>NUCLEOTIDE SEQUENCE [LARGE SCALE GENOMIC DNA]</scope>
    <source>
        <strain evidence="2">cv. AL8/78</strain>
    </source>
</reference>
<evidence type="ECO:0000313" key="1">
    <source>
        <dbReference type="EnsemblPlants" id="AET2Gv20800400.2"/>
    </source>
</evidence>
<dbReference type="EnsemblPlants" id="AET2Gv20800400.2">
    <property type="protein sequence ID" value="AET2Gv20800400.2"/>
    <property type="gene ID" value="AET2Gv20800400"/>
</dbReference>
<organism evidence="1 2">
    <name type="scientific">Aegilops tauschii subsp. strangulata</name>
    <name type="common">Goatgrass</name>
    <dbReference type="NCBI Taxonomy" id="200361"/>
    <lineage>
        <taxon>Eukaryota</taxon>
        <taxon>Viridiplantae</taxon>
        <taxon>Streptophyta</taxon>
        <taxon>Embryophyta</taxon>
        <taxon>Tracheophyta</taxon>
        <taxon>Spermatophyta</taxon>
        <taxon>Magnoliopsida</taxon>
        <taxon>Liliopsida</taxon>
        <taxon>Poales</taxon>
        <taxon>Poaceae</taxon>
        <taxon>BOP clade</taxon>
        <taxon>Pooideae</taxon>
        <taxon>Triticodae</taxon>
        <taxon>Triticeae</taxon>
        <taxon>Triticinae</taxon>
        <taxon>Aegilops</taxon>
    </lineage>
</organism>
<name>A0A453CBX2_AEGTS</name>
<keyword evidence="2" id="KW-1185">Reference proteome</keyword>
<reference evidence="1" key="4">
    <citation type="submission" date="2019-03" db="UniProtKB">
        <authorList>
            <consortium name="EnsemblPlants"/>
        </authorList>
    </citation>
    <scope>IDENTIFICATION</scope>
</reference>
<dbReference type="AlphaFoldDB" id="A0A453CBX2"/>
<protein>
    <submittedName>
        <fullName evidence="1">Uncharacterized protein</fullName>
    </submittedName>
</protein>
<proteinExistence type="predicted"/>
<dbReference type="Proteomes" id="UP000015105">
    <property type="component" value="Chromosome 2D"/>
</dbReference>
<evidence type="ECO:0000313" key="2">
    <source>
        <dbReference type="Proteomes" id="UP000015105"/>
    </source>
</evidence>
<reference evidence="2" key="1">
    <citation type="journal article" date="2014" name="Science">
        <title>Ancient hybridizations among the ancestral genomes of bread wheat.</title>
        <authorList>
            <consortium name="International Wheat Genome Sequencing Consortium,"/>
            <person name="Marcussen T."/>
            <person name="Sandve S.R."/>
            <person name="Heier L."/>
            <person name="Spannagl M."/>
            <person name="Pfeifer M."/>
            <person name="Jakobsen K.S."/>
            <person name="Wulff B.B."/>
            <person name="Steuernagel B."/>
            <person name="Mayer K.F."/>
            <person name="Olsen O.A."/>
        </authorList>
    </citation>
    <scope>NUCLEOTIDE SEQUENCE [LARGE SCALE GENOMIC DNA]</scope>
    <source>
        <strain evidence="2">cv. AL8/78</strain>
    </source>
</reference>
<reference evidence="1" key="5">
    <citation type="journal article" date="2021" name="G3 (Bethesda)">
        <title>Aegilops tauschii genome assembly Aet v5.0 features greater sequence contiguity and improved annotation.</title>
        <authorList>
            <person name="Wang L."/>
            <person name="Zhu T."/>
            <person name="Rodriguez J.C."/>
            <person name="Deal K.R."/>
            <person name="Dubcovsky J."/>
            <person name="McGuire P.E."/>
            <person name="Lux T."/>
            <person name="Spannagl M."/>
            <person name="Mayer K.F.X."/>
            <person name="Baldrich P."/>
            <person name="Meyers B.C."/>
            <person name="Huo N."/>
            <person name="Gu Y.Q."/>
            <person name="Zhou H."/>
            <person name="Devos K.M."/>
            <person name="Bennetzen J.L."/>
            <person name="Unver T."/>
            <person name="Budak H."/>
            <person name="Gulick P.J."/>
            <person name="Galiba G."/>
            <person name="Kalapos B."/>
            <person name="Nelson D.R."/>
            <person name="Li P."/>
            <person name="You F.M."/>
            <person name="Luo M.C."/>
            <person name="Dvorak J."/>
        </authorList>
    </citation>
    <scope>NUCLEOTIDE SEQUENCE [LARGE SCALE GENOMIC DNA]</scope>
    <source>
        <strain evidence="1">cv. AL8/78</strain>
    </source>
</reference>
<accession>A0A453CBX2</accession>